<name>A0A1F6GEY7_9PROT</name>
<evidence type="ECO:0000313" key="2">
    <source>
        <dbReference type="EMBL" id="OGG96670.1"/>
    </source>
</evidence>
<keyword evidence="1" id="KW-1133">Transmembrane helix</keyword>
<feature type="transmembrane region" description="Helical" evidence="1">
    <location>
        <begin position="12"/>
        <end position="33"/>
    </location>
</feature>
<organism evidence="2 3">
    <name type="scientific">Candidatus Lambdaproteobacteria bacterium RIFOXYD2_FULL_50_16</name>
    <dbReference type="NCBI Taxonomy" id="1817772"/>
    <lineage>
        <taxon>Bacteria</taxon>
        <taxon>Pseudomonadati</taxon>
        <taxon>Pseudomonadota</taxon>
        <taxon>Candidatus Lambdaproteobacteria</taxon>
    </lineage>
</organism>
<keyword evidence="1" id="KW-0812">Transmembrane</keyword>
<dbReference type="EMBL" id="MFNE01000010">
    <property type="protein sequence ID" value="OGG96670.1"/>
    <property type="molecule type" value="Genomic_DNA"/>
</dbReference>
<proteinExistence type="predicted"/>
<dbReference type="AlphaFoldDB" id="A0A1F6GEY7"/>
<gene>
    <name evidence="2" type="ORF">A2527_03695</name>
</gene>
<dbReference type="STRING" id="1817772.A2527_03695"/>
<dbReference type="Proteomes" id="UP000178449">
    <property type="component" value="Unassembled WGS sequence"/>
</dbReference>
<sequence>MRRQTKCLIPLVTRLCQLGVPWFVALFLSAGYLQTWEFLYQNGGCLISVLPESKGRARITHIPICYL</sequence>
<protein>
    <submittedName>
        <fullName evidence="2">Uncharacterized protein</fullName>
    </submittedName>
</protein>
<reference evidence="2 3" key="1">
    <citation type="journal article" date="2016" name="Nat. Commun.">
        <title>Thousands of microbial genomes shed light on interconnected biogeochemical processes in an aquifer system.</title>
        <authorList>
            <person name="Anantharaman K."/>
            <person name="Brown C.T."/>
            <person name="Hug L.A."/>
            <person name="Sharon I."/>
            <person name="Castelle C.J."/>
            <person name="Probst A.J."/>
            <person name="Thomas B.C."/>
            <person name="Singh A."/>
            <person name="Wilkins M.J."/>
            <person name="Karaoz U."/>
            <person name="Brodie E.L."/>
            <person name="Williams K.H."/>
            <person name="Hubbard S.S."/>
            <person name="Banfield J.F."/>
        </authorList>
    </citation>
    <scope>NUCLEOTIDE SEQUENCE [LARGE SCALE GENOMIC DNA]</scope>
</reference>
<accession>A0A1F6GEY7</accession>
<keyword evidence="1" id="KW-0472">Membrane</keyword>
<evidence type="ECO:0000256" key="1">
    <source>
        <dbReference type="SAM" id="Phobius"/>
    </source>
</evidence>
<comment type="caution">
    <text evidence="2">The sequence shown here is derived from an EMBL/GenBank/DDBJ whole genome shotgun (WGS) entry which is preliminary data.</text>
</comment>
<evidence type="ECO:0000313" key="3">
    <source>
        <dbReference type="Proteomes" id="UP000178449"/>
    </source>
</evidence>